<feature type="region of interest" description="Disordered" evidence="7">
    <location>
        <begin position="629"/>
        <end position="732"/>
    </location>
</feature>
<dbReference type="Pfam" id="PF06011">
    <property type="entry name" value="TRP"/>
    <property type="match status" value="1"/>
</dbReference>
<evidence type="ECO:0000256" key="4">
    <source>
        <dbReference type="ARBA" id="ARBA00022729"/>
    </source>
</evidence>
<feature type="transmembrane region" description="Helical" evidence="8">
    <location>
        <begin position="493"/>
        <end position="513"/>
    </location>
</feature>
<comment type="subcellular location">
    <subcellularLocation>
        <location evidence="1">Membrane</location>
        <topology evidence="1">Multi-pass membrane protein</topology>
    </subcellularLocation>
</comment>
<dbReference type="AlphaFoldDB" id="M2LNH7"/>
<proteinExistence type="inferred from homology"/>
<comment type="similarity">
    <text evidence="2">Belongs to the transient receptor potential (TRP) ion channel family.</text>
</comment>
<evidence type="ECO:0000259" key="10">
    <source>
        <dbReference type="SMART" id="SM01320"/>
    </source>
</evidence>
<organism evidence="11 12">
    <name type="scientific">Baudoinia panamericana (strain UAMH 10762)</name>
    <name type="common">Angels' share fungus</name>
    <name type="synonym">Baudoinia compniacensis (strain UAMH 10762)</name>
    <dbReference type="NCBI Taxonomy" id="717646"/>
    <lineage>
        <taxon>Eukaryota</taxon>
        <taxon>Fungi</taxon>
        <taxon>Dikarya</taxon>
        <taxon>Ascomycota</taxon>
        <taxon>Pezizomycotina</taxon>
        <taxon>Dothideomycetes</taxon>
        <taxon>Dothideomycetidae</taxon>
        <taxon>Mycosphaerellales</taxon>
        <taxon>Teratosphaeriaceae</taxon>
        <taxon>Baudoinia</taxon>
    </lineage>
</organism>
<sequence length="732" mass="79783">MAFSRGTARFLSFLLLGLLPVSVLGGNILSTSGFTICQNNATVQVTKLNVTYNKDTRIVNFDVAGSSNTVQNVTATMIVSAYGQQVYTNTFNPCDTGMAEMCPVPAASFASHGQQTIPQEYADKIPSIAFSIPNLDSTVKMTLQGDGGEDVACIESMVGNGQTLHIAAISYAAVGMAAAALVLSALSALAAGGHPGASTPSPTFGEVIGWFQSMATNGMLSVPYPSVYRSFTANFAFSTGLVPWGSMQVAIDNFRAKTGGNLTEDSYQYLDNNATLVFQNGATTSARMARRAVSSIMLWARDGSTVTVNGTSTDVGGSGESSSSPSLYSKADHFVSGIEAYSEQLEIPEANTFMTLLLIWAIIVAVIIVFILLLKAILEAWSMFGNIPRSMESWRKRYWWRLAKSLTSLILLLYGVWTLYCIYQFTNGDSWAAKVLAGITLGLFTLVLAWYTWQIHSKAKEYKKLEGDAGKLYEEKETWIKYNIFYENYKKRYWWLFVPVIVYGFAKGCIIAGANGHGLIQSAGQLIVESLMLGLLLWTRPFQMMSGQWINILVQIVRVISVGCILVFVEELGISQTTKTITGIVLVVTQCVLTALLAILLVVNALVNCIRENPHRRARKEREKLKLERDLDNLTPLEPMQNKGSTAYKAPMVAGAPFGDNKGRYGPVPARAQSPAPSSELDLGRPSRFAREGDDTRLMSSAASMGRRTERSVSRSPDREPTLPDVGLGRGY</sequence>
<feature type="transmembrane region" description="Helical" evidence="8">
    <location>
        <begin position="431"/>
        <end position="453"/>
    </location>
</feature>
<dbReference type="EMBL" id="KB445556">
    <property type="protein sequence ID" value="EMC95907.1"/>
    <property type="molecule type" value="Genomic_DNA"/>
</dbReference>
<keyword evidence="3 8" id="KW-0812">Transmembrane</keyword>
<feature type="compositionally biased region" description="Basic and acidic residues" evidence="7">
    <location>
        <begin position="707"/>
        <end position="722"/>
    </location>
</feature>
<feature type="chain" id="PRO_5004021063" description="ML-like domain-containing protein" evidence="9">
    <location>
        <begin position="26"/>
        <end position="732"/>
    </location>
</feature>
<feature type="transmembrane region" description="Helical" evidence="8">
    <location>
        <begin position="353"/>
        <end position="378"/>
    </location>
</feature>
<evidence type="ECO:0000313" key="11">
    <source>
        <dbReference type="EMBL" id="EMC95907.1"/>
    </source>
</evidence>
<dbReference type="InterPro" id="IPR010308">
    <property type="entry name" value="TRP_C"/>
</dbReference>
<dbReference type="KEGG" id="bcom:BAUCODRAFT_508360"/>
<dbReference type="OrthoDB" id="2115177at2759"/>
<evidence type="ECO:0000256" key="9">
    <source>
        <dbReference type="SAM" id="SignalP"/>
    </source>
</evidence>
<protein>
    <recommendedName>
        <fullName evidence="10">ML-like domain-containing protein</fullName>
    </recommendedName>
</protein>
<reference evidence="11 12" key="1">
    <citation type="journal article" date="2012" name="PLoS Pathog.">
        <title>Diverse lifestyles and strategies of plant pathogenesis encoded in the genomes of eighteen Dothideomycetes fungi.</title>
        <authorList>
            <person name="Ohm R.A."/>
            <person name="Feau N."/>
            <person name="Henrissat B."/>
            <person name="Schoch C.L."/>
            <person name="Horwitz B.A."/>
            <person name="Barry K.W."/>
            <person name="Condon B.J."/>
            <person name="Copeland A.C."/>
            <person name="Dhillon B."/>
            <person name="Glaser F."/>
            <person name="Hesse C.N."/>
            <person name="Kosti I."/>
            <person name="LaButti K."/>
            <person name="Lindquist E.A."/>
            <person name="Lucas S."/>
            <person name="Salamov A.A."/>
            <person name="Bradshaw R.E."/>
            <person name="Ciuffetti L."/>
            <person name="Hamelin R.C."/>
            <person name="Kema G.H.J."/>
            <person name="Lawrence C."/>
            <person name="Scott J.A."/>
            <person name="Spatafora J.W."/>
            <person name="Turgeon B.G."/>
            <person name="de Wit P.J.G.M."/>
            <person name="Zhong S."/>
            <person name="Goodwin S.B."/>
            <person name="Grigoriev I.V."/>
        </authorList>
    </citation>
    <scope>NUCLEOTIDE SEQUENCE [LARGE SCALE GENOMIC DNA]</scope>
    <source>
        <strain evidence="11 12">UAMH 10762</strain>
    </source>
</reference>
<gene>
    <name evidence="11" type="ORF">BAUCODRAFT_508360</name>
</gene>
<evidence type="ECO:0000256" key="2">
    <source>
        <dbReference type="ARBA" id="ARBA00010642"/>
    </source>
</evidence>
<feature type="compositionally biased region" description="Basic and acidic residues" evidence="7">
    <location>
        <begin position="682"/>
        <end position="697"/>
    </location>
</feature>
<evidence type="ECO:0000256" key="7">
    <source>
        <dbReference type="SAM" id="MobiDB-lite"/>
    </source>
</evidence>
<keyword evidence="12" id="KW-1185">Reference proteome</keyword>
<evidence type="ECO:0000313" key="12">
    <source>
        <dbReference type="Proteomes" id="UP000011761"/>
    </source>
</evidence>
<dbReference type="HOGENOM" id="CLU_013753_0_0_1"/>
<evidence type="ECO:0000256" key="3">
    <source>
        <dbReference type="ARBA" id="ARBA00022692"/>
    </source>
</evidence>
<dbReference type="Pfam" id="PF14558">
    <property type="entry name" value="TRP_N"/>
    <property type="match status" value="1"/>
</dbReference>
<evidence type="ECO:0000256" key="1">
    <source>
        <dbReference type="ARBA" id="ARBA00004141"/>
    </source>
</evidence>
<evidence type="ECO:0000256" key="6">
    <source>
        <dbReference type="ARBA" id="ARBA00023136"/>
    </source>
</evidence>
<dbReference type="PANTHER" id="PTHR31145">
    <property type="entry name" value="INTEGRAL MEMBRANE PROTEIN (AFU_ORTHOLOGUE AFUA_7G01610)"/>
    <property type="match status" value="1"/>
</dbReference>
<feature type="transmembrane region" description="Helical" evidence="8">
    <location>
        <begin position="519"/>
        <end position="538"/>
    </location>
</feature>
<keyword evidence="6 8" id="KW-0472">Membrane</keyword>
<feature type="transmembrane region" description="Helical" evidence="8">
    <location>
        <begin position="581"/>
        <end position="607"/>
    </location>
</feature>
<dbReference type="GO" id="GO:0016020">
    <property type="term" value="C:membrane"/>
    <property type="evidence" value="ECO:0007669"/>
    <property type="project" value="UniProtKB-SubCell"/>
</dbReference>
<feature type="signal peptide" evidence="9">
    <location>
        <begin position="1"/>
        <end position="25"/>
    </location>
</feature>
<evidence type="ECO:0000256" key="5">
    <source>
        <dbReference type="ARBA" id="ARBA00022989"/>
    </source>
</evidence>
<dbReference type="InterPro" id="IPR040241">
    <property type="entry name" value="TRP_Flc/Pkd2-like"/>
</dbReference>
<keyword evidence="4 9" id="KW-0732">Signal</keyword>
<dbReference type="eggNOG" id="ENOG502QSVZ">
    <property type="taxonomic scope" value="Eukaryota"/>
</dbReference>
<dbReference type="STRING" id="717646.M2LNH7"/>
<dbReference type="GO" id="GO:0055085">
    <property type="term" value="P:transmembrane transport"/>
    <property type="evidence" value="ECO:0007669"/>
    <property type="project" value="TreeGrafter"/>
</dbReference>
<feature type="transmembrane region" description="Helical" evidence="8">
    <location>
        <begin position="399"/>
        <end position="425"/>
    </location>
</feature>
<name>M2LNH7_BAUPA</name>
<accession>M2LNH7</accession>
<dbReference type="SMART" id="SM01320">
    <property type="entry name" value="TRP_N"/>
    <property type="match status" value="1"/>
</dbReference>
<evidence type="ECO:0000256" key="8">
    <source>
        <dbReference type="SAM" id="Phobius"/>
    </source>
</evidence>
<dbReference type="OMA" id="KSYWWIF"/>
<dbReference type="Proteomes" id="UP000011761">
    <property type="component" value="Unassembled WGS sequence"/>
</dbReference>
<dbReference type="GO" id="GO:0009272">
    <property type="term" value="P:fungal-type cell wall biogenesis"/>
    <property type="evidence" value="ECO:0007669"/>
    <property type="project" value="TreeGrafter"/>
</dbReference>
<dbReference type="RefSeq" id="XP_007677223.1">
    <property type="nucleotide sequence ID" value="XM_007679033.1"/>
</dbReference>
<dbReference type="PANTHER" id="PTHR31145:SF5">
    <property type="entry name" value="DUF907 DOMAIN PROTEIN (AFU_ORTHOLOGUE AFUA_2G06100)"/>
    <property type="match status" value="1"/>
</dbReference>
<feature type="domain" description="ML-like" evidence="10">
    <location>
        <begin position="27"/>
        <end position="165"/>
    </location>
</feature>
<dbReference type="GeneID" id="19115015"/>
<dbReference type="InterPro" id="IPR032800">
    <property type="entry name" value="TRP_N"/>
</dbReference>
<feature type="transmembrane region" description="Helical" evidence="8">
    <location>
        <begin position="550"/>
        <end position="569"/>
    </location>
</feature>
<keyword evidence="5 8" id="KW-1133">Transmembrane helix</keyword>